<reference evidence="1 2" key="1">
    <citation type="submission" date="2015-12" db="EMBL/GenBank/DDBJ databases">
        <title>Dictyostelia acquired genes for synthesis and detection of signals that induce cell-type specialization by lateral gene transfer from prokaryotes.</title>
        <authorList>
            <person name="Gloeckner G."/>
            <person name="Schaap P."/>
        </authorList>
    </citation>
    <scope>NUCLEOTIDE SEQUENCE [LARGE SCALE GENOMIC DNA]</scope>
    <source>
        <strain evidence="1 2">TK</strain>
    </source>
</reference>
<dbReference type="Proteomes" id="UP000076078">
    <property type="component" value="Unassembled WGS sequence"/>
</dbReference>
<accession>A0A151Z4M1</accession>
<evidence type="ECO:0000313" key="2">
    <source>
        <dbReference type="Proteomes" id="UP000076078"/>
    </source>
</evidence>
<comment type="caution">
    <text evidence="1">The sequence shown here is derived from an EMBL/GenBank/DDBJ whole genome shotgun (WGS) entry which is preliminary data.</text>
</comment>
<name>A0A151Z4M1_TIELA</name>
<dbReference type="InParanoid" id="A0A151Z4M1"/>
<proteinExistence type="predicted"/>
<evidence type="ECO:0000313" key="1">
    <source>
        <dbReference type="EMBL" id="KYQ88888.1"/>
    </source>
</evidence>
<dbReference type="EMBL" id="LODT01000047">
    <property type="protein sequence ID" value="KYQ88888.1"/>
    <property type="molecule type" value="Genomic_DNA"/>
</dbReference>
<organism evidence="1 2">
    <name type="scientific">Tieghemostelium lacteum</name>
    <name type="common">Slime mold</name>
    <name type="synonym">Dictyostelium lacteum</name>
    <dbReference type="NCBI Taxonomy" id="361077"/>
    <lineage>
        <taxon>Eukaryota</taxon>
        <taxon>Amoebozoa</taxon>
        <taxon>Evosea</taxon>
        <taxon>Eumycetozoa</taxon>
        <taxon>Dictyostelia</taxon>
        <taxon>Dictyosteliales</taxon>
        <taxon>Raperosteliaceae</taxon>
        <taxon>Tieghemostelium</taxon>
    </lineage>
</organism>
<dbReference type="InterPro" id="IPR011990">
    <property type="entry name" value="TPR-like_helical_dom_sf"/>
</dbReference>
<sequence length="587" mass="69564">DNENKKNTLYEFHQEFPNISEKLLSNQQINALVCSCIQNENYEMAANYFEQIPYHQMKSHYKLFDQILYGLARVDQERSLQFLDKLLKYHKYLLTNEIVTEYLRYAGGESIVDRLITVLKRYDVLDSGRLVTLLVDEYMLSRFYETVIRDPLLWVSTTKKLLIDNNDLENGIKCMERMLELGYVPTINIYQNALKLTLEANNLKEFQRLLSKIMKHSLSLGHLYFYNRLALGRYERIHQEITLYLTEKKLTCQPEEIQQVHYYAIMDCLQANQYEQAMKFYMELVNKFNLPPTQEIIRTFSKYHFDRAFMEKKKNKREIVYRMHRRLASWWEYKLLEFGIPYNPEYMDIIDKKLKNVSILNIFKEMINGGAMESLISPSAFSQEFDDKLLEDIKSDQSSPSLPENPEILMEGLTTDNCTVSVALKLSWYKYVAARYFKKNTPQFFYSVNFTPESYHHLVNNLNDIRYLHKQVPQALWIRSPYIYYQILKGLIKLNSSLHLDFLANQKQLAIPVICEKYTDNARYLPLDNYFEANAYDSKIIKYIKKQLQKEHNENPNAPPAKPLTDNTVKLLTEIFNLKINNSTSNN</sequence>
<dbReference type="AlphaFoldDB" id="A0A151Z4M1"/>
<feature type="non-terminal residue" evidence="1">
    <location>
        <position position="1"/>
    </location>
</feature>
<keyword evidence="2" id="KW-1185">Reference proteome</keyword>
<protein>
    <submittedName>
        <fullName evidence="1">Uncharacterized protein</fullName>
    </submittedName>
</protein>
<gene>
    <name evidence="1" type="ORF">DLAC_10698</name>
</gene>
<dbReference type="Gene3D" id="1.25.40.10">
    <property type="entry name" value="Tetratricopeptide repeat domain"/>
    <property type="match status" value="1"/>
</dbReference>